<evidence type="ECO:0000256" key="2">
    <source>
        <dbReference type="ARBA" id="ARBA00022679"/>
    </source>
</evidence>
<keyword evidence="4" id="KW-1185">Reference proteome</keyword>
<reference evidence="3 4" key="1">
    <citation type="submission" date="2020-08" db="EMBL/GenBank/DDBJ databases">
        <title>Genomic Encyclopedia of Type Strains, Phase IV (KMG-V): Genome sequencing to study the core and pangenomes of soil and plant-associated prokaryotes.</title>
        <authorList>
            <person name="Whitman W."/>
        </authorList>
    </citation>
    <scope>NUCLEOTIDE SEQUENCE [LARGE SCALE GENOMIC DNA]</scope>
    <source>
        <strain evidence="3 4">M8UP14</strain>
    </source>
</reference>
<dbReference type="CDD" id="cd03789">
    <property type="entry name" value="GT9_LPS_heptosyltransferase"/>
    <property type="match status" value="1"/>
</dbReference>
<dbReference type="Proteomes" id="UP000540989">
    <property type="component" value="Unassembled WGS sequence"/>
</dbReference>
<evidence type="ECO:0000313" key="3">
    <source>
        <dbReference type="EMBL" id="MBB5055944.1"/>
    </source>
</evidence>
<dbReference type="GO" id="GO:0008713">
    <property type="term" value="F:ADP-heptose-lipopolysaccharide heptosyltransferase activity"/>
    <property type="evidence" value="ECO:0007669"/>
    <property type="project" value="TreeGrafter"/>
</dbReference>
<dbReference type="PANTHER" id="PTHR30160:SF19">
    <property type="entry name" value="LIPOPOLYSACCHARIDE HEPTOSYLTRANSFERASE 1"/>
    <property type="match status" value="1"/>
</dbReference>
<keyword evidence="2 3" id="KW-0808">Transferase</keyword>
<dbReference type="PANTHER" id="PTHR30160">
    <property type="entry name" value="TETRAACYLDISACCHARIDE 4'-KINASE-RELATED"/>
    <property type="match status" value="1"/>
</dbReference>
<name>A0A7W7Z9Q9_9BACT</name>
<dbReference type="InterPro" id="IPR051199">
    <property type="entry name" value="LPS_LOS_Heptosyltrfase"/>
</dbReference>
<keyword evidence="1 3" id="KW-0328">Glycosyltransferase</keyword>
<evidence type="ECO:0000313" key="4">
    <source>
        <dbReference type="Proteomes" id="UP000540989"/>
    </source>
</evidence>
<comment type="caution">
    <text evidence="3">The sequence shown here is derived from an EMBL/GenBank/DDBJ whole genome shotgun (WGS) entry which is preliminary data.</text>
</comment>
<accession>A0A7W7Z9Q9</accession>
<sequence>MSASSTPTTAAHASATTPLRVLIVRTSAMGDVLHALPAVAAMRQQHPDWYIGWVIDPRWRPLLQAEGGEHVATGDPKRPIVDRCHTVPTQEWKRKPLTTATVSGIAALGKELRAAKYDLCVDMQGLIRSSLVGRMSGTPRYTGRSRPRESAARWLYKSRVVTHSAHVIDQGCELLGEAICSPLTACEVRLPVDSEAEAWVDDFLDRTLPKELWNRYALFAPTAGWGAKQWPHERYGRVAIALAEAGYATLVNAYKADDAAALAVVKASLGCAVAAPATMPQMIALQRRAAIVIAGDTGPLHLAAALGRPVVGLYGPTDPDRTGPYSTKRRVLRHCSSVVDHSRHDQSEAGLQRITVEEVIAAALDLLRESEMAQMELPQTESKERN</sequence>
<dbReference type="GO" id="GO:0005829">
    <property type="term" value="C:cytosol"/>
    <property type="evidence" value="ECO:0007669"/>
    <property type="project" value="TreeGrafter"/>
</dbReference>
<dbReference type="Gene3D" id="3.40.50.2000">
    <property type="entry name" value="Glycogen Phosphorylase B"/>
    <property type="match status" value="2"/>
</dbReference>
<dbReference type="SUPFAM" id="SSF53756">
    <property type="entry name" value="UDP-Glycosyltransferase/glycogen phosphorylase"/>
    <property type="match status" value="1"/>
</dbReference>
<dbReference type="GO" id="GO:0009244">
    <property type="term" value="P:lipopolysaccharide core region biosynthetic process"/>
    <property type="evidence" value="ECO:0007669"/>
    <property type="project" value="TreeGrafter"/>
</dbReference>
<organism evidence="3 4">
    <name type="scientific">Granulicella aggregans</name>
    <dbReference type="NCBI Taxonomy" id="474949"/>
    <lineage>
        <taxon>Bacteria</taxon>
        <taxon>Pseudomonadati</taxon>
        <taxon>Acidobacteriota</taxon>
        <taxon>Terriglobia</taxon>
        <taxon>Terriglobales</taxon>
        <taxon>Acidobacteriaceae</taxon>
        <taxon>Granulicella</taxon>
    </lineage>
</organism>
<dbReference type="EC" id="2.4.-.-" evidence="3"/>
<dbReference type="EMBL" id="JACHIP010000001">
    <property type="protein sequence ID" value="MBB5055944.1"/>
    <property type="molecule type" value="Genomic_DNA"/>
</dbReference>
<proteinExistence type="predicted"/>
<protein>
    <submittedName>
        <fullName evidence="3">Heptosyltransferase-1</fullName>
        <ecNumber evidence="3">2.4.-.-</ecNumber>
    </submittedName>
</protein>
<evidence type="ECO:0000256" key="1">
    <source>
        <dbReference type="ARBA" id="ARBA00022676"/>
    </source>
</evidence>
<dbReference type="InterPro" id="IPR002201">
    <property type="entry name" value="Glyco_trans_9"/>
</dbReference>
<dbReference type="Pfam" id="PF01075">
    <property type="entry name" value="Glyco_transf_9"/>
    <property type="match status" value="1"/>
</dbReference>
<dbReference type="AlphaFoldDB" id="A0A7W7Z9Q9"/>
<gene>
    <name evidence="3" type="ORF">HDF16_000613</name>
</gene>